<feature type="region of interest" description="Disordered" evidence="1">
    <location>
        <begin position="381"/>
        <end position="401"/>
    </location>
</feature>
<dbReference type="VEuPathDB" id="ToxoDB:TGP89_259168"/>
<feature type="region of interest" description="Disordered" evidence="1">
    <location>
        <begin position="277"/>
        <end position="320"/>
    </location>
</feature>
<accession>A0A086K7M5</accession>
<dbReference type="EMBL" id="AEYI02001199">
    <property type="protein sequence ID" value="KFG40393.1"/>
    <property type="molecule type" value="Genomic_DNA"/>
</dbReference>
<feature type="region of interest" description="Disordered" evidence="1">
    <location>
        <begin position="952"/>
        <end position="1000"/>
    </location>
</feature>
<evidence type="ECO:0000313" key="3">
    <source>
        <dbReference type="EMBL" id="KFG40393.1"/>
    </source>
</evidence>
<dbReference type="Gene3D" id="3.40.50.300">
    <property type="entry name" value="P-loop containing nucleotide triphosphate hydrolases"/>
    <property type="match status" value="1"/>
</dbReference>
<reference evidence="3 4" key="1">
    <citation type="submission" date="2014-03" db="EMBL/GenBank/DDBJ databases">
        <authorList>
            <person name="Sibley D."/>
            <person name="Venepally P."/>
            <person name="Karamycheva S."/>
            <person name="Hadjithomas M."/>
            <person name="Khan A."/>
            <person name="Brunk B."/>
            <person name="Roos D."/>
            <person name="Caler E."/>
            <person name="Lorenzi H."/>
        </authorList>
    </citation>
    <scope>NUCLEOTIDE SEQUENCE [LARGE SCALE GENOMIC DNA]</scope>
    <source>
        <strain evidence="4">p89</strain>
    </source>
</reference>
<feature type="region of interest" description="Disordered" evidence="1">
    <location>
        <begin position="442"/>
        <end position="548"/>
    </location>
</feature>
<feature type="compositionally biased region" description="Basic and acidic residues" evidence="1">
    <location>
        <begin position="442"/>
        <end position="468"/>
    </location>
</feature>
<feature type="region of interest" description="Disordered" evidence="1">
    <location>
        <begin position="1040"/>
        <end position="1074"/>
    </location>
</feature>
<sequence length="1277" mass="139940">MPVFLQVGEEEILLSSVSLLWPRRALRRRHGASQNLSSLRAMDGRELSFSLASLLQNAGEFHEFSSPFFLTVAADVEHPWAPLSRVRKEVLKISSSSPSSPSSPPSSSVSSSPFPSSLSSSSFSNCEHQRSASASWDAESGACCGHRREQRRPEGEVGRASLPGRSGSALARPEVYVQEVWSSDLWDRTGAGRSWTLLLRESLLKFLAAPAKTKVLLLVHPDVWCLPVSWLPASLPRGASPAAHASRENRGQGEACESAETPPGARLVEQLTEALRDQLEESDEEEREGEDGEEDEEDVKSPGGALASRRRDGARRRRTNQKEKLKELIEAELDNVFRWLQEALLLQRQDEESKHRRRGGSDLLAHALNFLAECDRCTRRSKPSWDPSLPSSSSSSPCSSLLSSSADRVFVIGVLRMPLRSGSVFQRAFPLHFPLWRISRGSDEGSGHRRLDARGRPGRRHRDEELVDGRVPAEATRTGFPDFTDRQESETAPEQKADHKDTKRSAEGDRADAKVEEREEEDDDDTEEDEGEEADEEDEDEQMERYREAALGAVAALAEERILECEENWDEVLRWMLQGTTTPSSLAADPEGPVRGTKAEDRQTSEEGRGRTADEKVRGERGRGEEETRGVEEKRREGEETRQEENRRQRKLILDPGDQSWRDADDEAQLEESSGDSRGYQDLYAWIPEDEENDILLDSRERRILNLWKQQAGLGPPQSGRQSWSYAEESKEHPSSSLPSVLSPRPASHSASSSTSSSRASSSSSPSDSASASSSVSSSPRLSSSASCTSSLIGLSASSSSSSAFVCPSSAHCRSCSAFALLPPPPLFASFPGRPVRAGASARAQSACRDSENCEDTGVAEESRPRVSSVGLNAPPSCLATAAKSRRRREGQETGIERAVARESFLFSGSASGHSTHLTLFEQILRRRGLAATHLLPPHNVQMLLRVPLNEETPSARGRDSCQTPEAAALSEPRPAEKGGSDNEMHSDGRFSSTDLGLPPRLATVRAPRAVLICGPAGSGKTTLLHALGQLWGQGFGGERVAEASGEPGEKKPGLRRRRGGGGENRTSSGGGAIHTHVGDLLQAVVGGSQRALLNIFVKAAGTNPHAAVCIEGLDAALGIRGELWQAEDEPGEERRRKEEEEEEEEGQQEKAKERLREDRTMETGNSQRDKKEERGEGDEKEEERSRTSSFSSEESSDVSSYFEESPDEDSPAQEVQRSLAQFFVTLVGVYVHHIGVPLICTVSIHPESLPPEIMRCFQQVIVLRPIHFCLADTPNC</sequence>
<feature type="region of interest" description="Disordered" evidence="1">
    <location>
        <begin position="581"/>
        <end position="681"/>
    </location>
</feature>
<feature type="region of interest" description="Disordered" evidence="1">
    <location>
        <begin position="1125"/>
        <end position="1214"/>
    </location>
</feature>
<feature type="domain" description="AAA+ ATPase" evidence="2">
    <location>
        <begin position="1007"/>
        <end position="1268"/>
    </location>
</feature>
<name>A0A086K7M5_TOXGO</name>
<feature type="compositionally biased region" description="Acidic residues" evidence="1">
    <location>
        <begin position="518"/>
        <end position="542"/>
    </location>
</feature>
<dbReference type="InterPro" id="IPR027417">
    <property type="entry name" value="P-loop_NTPase"/>
</dbReference>
<comment type="caution">
    <text evidence="3">The sequence shown here is derived from an EMBL/GenBank/DDBJ whole genome shotgun (WGS) entry which is preliminary data.</text>
</comment>
<dbReference type="SMART" id="SM00382">
    <property type="entry name" value="AAA"/>
    <property type="match status" value="1"/>
</dbReference>
<protein>
    <recommendedName>
        <fullName evidence="2">AAA+ ATPase domain-containing protein</fullName>
    </recommendedName>
</protein>
<feature type="compositionally biased region" description="Basic and acidic residues" evidence="1">
    <location>
        <begin position="974"/>
        <end position="989"/>
    </location>
</feature>
<feature type="region of interest" description="Disordered" evidence="1">
    <location>
        <begin position="237"/>
        <end position="265"/>
    </location>
</feature>
<feature type="compositionally biased region" description="Low complexity" evidence="1">
    <location>
        <begin position="384"/>
        <end position="401"/>
    </location>
</feature>
<proteinExistence type="predicted"/>
<feature type="compositionally biased region" description="Low complexity" evidence="1">
    <location>
        <begin position="735"/>
        <end position="784"/>
    </location>
</feature>
<dbReference type="GO" id="GO:0003729">
    <property type="term" value="F:mRNA binding"/>
    <property type="evidence" value="ECO:0007669"/>
    <property type="project" value="TreeGrafter"/>
</dbReference>
<dbReference type="AlphaFoldDB" id="A0A086K7M5"/>
<feature type="compositionally biased region" description="Basic and acidic residues" evidence="1">
    <location>
        <begin position="1148"/>
        <end position="1175"/>
    </location>
</feature>
<feature type="compositionally biased region" description="Basic and acidic residues" evidence="1">
    <location>
        <begin position="597"/>
        <end position="647"/>
    </location>
</feature>
<evidence type="ECO:0000256" key="1">
    <source>
        <dbReference type="SAM" id="MobiDB-lite"/>
    </source>
</evidence>
<feature type="compositionally biased region" description="Low complexity" evidence="1">
    <location>
        <begin position="1188"/>
        <end position="1204"/>
    </location>
</feature>
<feature type="region of interest" description="Disordered" evidence="1">
    <location>
        <begin position="709"/>
        <end position="784"/>
    </location>
</feature>
<dbReference type="SUPFAM" id="SSF52540">
    <property type="entry name" value="P-loop containing nucleoside triphosphate hydrolases"/>
    <property type="match status" value="1"/>
</dbReference>
<organism evidence="3 4">
    <name type="scientific">Toxoplasma gondii p89</name>
    <dbReference type="NCBI Taxonomy" id="943119"/>
    <lineage>
        <taxon>Eukaryota</taxon>
        <taxon>Sar</taxon>
        <taxon>Alveolata</taxon>
        <taxon>Apicomplexa</taxon>
        <taxon>Conoidasida</taxon>
        <taxon>Coccidia</taxon>
        <taxon>Eucoccidiorida</taxon>
        <taxon>Eimeriorina</taxon>
        <taxon>Sarcocystidae</taxon>
        <taxon>Toxoplasma</taxon>
    </lineage>
</organism>
<feature type="compositionally biased region" description="Acidic residues" evidence="1">
    <location>
        <begin position="664"/>
        <end position="674"/>
    </location>
</feature>
<dbReference type="PANTHER" id="PTHR34755:SF4">
    <property type="entry name" value="F-BOX DOMAIN-CONTAINING PROTEIN"/>
    <property type="match status" value="1"/>
</dbReference>
<dbReference type="OrthoDB" id="10453112at2759"/>
<dbReference type="InterPro" id="IPR052109">
    <property type="entry name" value="SRRM_Domain-Containing"/>
</dbReference>
<gene>
    <name evidence="3" type="ORF">TGP89_259168</name>
</gene>
<feature type="compositionally biased region" description="Basic and acidic residues" evidence="1">
    <location>
        <begin position="483"/>
        <end position="517"/>
    </location>
</feature>
<dbReference type="PANTHER" id="PTHR34755">
    <property type="entry name" value="SERINE/ARGININE REPETITIVE MATRIX PROTEIN 3-RELATED"/>
    <property type="match status" value="1"/>
</dbReference>
<evidence type="ECO:0000259" key="2">
    <source>
        <dbReference type="SMART" id="SM00382"/>
    </source>
</evidence>
<evidence type="ECO:0000313" key="4">
    <source>
        <dbReference type="Proteomes" id="UP000028828"/>
    </source>
</evidence>
<dbReference type="InterPro" id="IPR003593">
    <property type="entry name" value="AAA+_ATPase"/>
</dbReference>
<feature type="region of interest" description="Disordered" evidence="1">
    <location>
        <begin position="145"/>
        <end position="168"/>
    </location>
</feature>
<dbReference type="Proteomes" id="UP000028828">
    <property type="component" value="Unassembled WGS sequence"/>
</dbReference>
<feature type="compositionally biased region" description="Acidic residues" evidence="1">
    <location>
        <begin position="280"/>
        <end position="298"/>
    </location>
</feature>